<evidence type="ECO:0008006" key="4">
    <source>
        <dbReference type="Google" id="ProtNLM"/>
    </source>
</evidence>
<protein>
    <recommendedName>
        <fullName evidence="4">Secreted protein</fullName>
    </recommendedName>
</protein>
<dbReference type="RefSeq" id="WP_203850722.1">
    <property type="nucleotide sequence ID" value="NZ_BAAAVW010000020.1"/>
</dbReference>
<feature type="signal peptide" evidence="1">
    <location>
        <begin position="1"/>
        <end position="33"/>
    </location>
</feature>
<dbReference type="Proteomes" id="UP000660611">
    <property type="component" value="Unassembled WGS sequence"/>
</dbReference>
<organism evidence="2 3">
    <name type="scientific">Dactylosporangium siamense</name>
    <dbReference type="NCBI Taxonomy" id="685454"/>
    <lineage>
        <taxon>Bacteria</taxon>
        <taxon>Bacillati</taxon>
        <taxon>Actinomycetota</taxon>
        <taxon>Actinomycetes</taxon>
        <taxon>Micromonosporales</taxon>
        <taxon>Micromonosporaceae</taxon>
        <taxon>Dactylosporangium</taxon>
    </lineage>
</organism>
<evidence type="ECO:0000256" key="1">
    <source>
        <dbReference type="SAM" id="SignalP"/>
    </source>
</evidence>
<dbReference type="AlphaFoldDB" id="A0A919PS01"/>
<proteinExistence type="predicted"/>
<feature type="chain" id="PRO_5036789278" description="Secreted protein" evidence="1">
    <location>
        <begin position="34"/>
        <end position="153"/>
    </location>
</feature>
<keyword evidence="1" id="KW-0732">Signal</keyword>
<reference evidence="2" key="1">
    <citation type="submission" date="2021-01" db="EMBL/GenBank/DDBJ databases">
        <title>Whole genome shotgun sequence of Dactylosporangium siamense NBRC 106093.</title>
        <authorList>
            <person name="Komaki H."/>
            <person name="Tamura T."/>
        </authorList>
    </citation>
    <scope>NUCLEOTIDE SEQUENCE</scope>
    <source>
        <strain evidence="2">NBRC 106093</strain>
    </source>
</reference>
<keyword evidence="3" id="KW-1185">Reference proteome</keyword>
<name>A0A919PS01_9ACTN</name>
<comment type="caution">
    <text evidence="2">The sequence shown here is derived from an EMBL/GenBank/DDBJ whole genome shotgun (WGS) entry which is preliminary data.</text>
</comment>
<evidence type="ECO:0000313" key="2">
    <source>
        <dbReference type="EMBL" id="GIG49039.1"/>
    </source>
</evidence>
<gene>
    <name evidence="2" type="ORF">Dsi01nite_070800</name>
</gene>
<accession>A0A919PS01</accession>
<evidence type="ECO:0000313" key="3">
    <source>
        <dbReference type="Proteomes" id="UP000660611"/>
    </source>
</evidence>
<sequence>MIRRRIRVRAVTVTLGLLAAAAISLATPGAAHAVCSAGTELTNTLVVNGTVYVTENPVNGTCNGNDYYQTNYTSAFAGWRASVHVQNNGVWEGHYGGYDTNTYYLDYTDNNSNSLITLCLNNAAETAWYCGFGSSYTYTSDFSHQYAGRNSGF</sequence>
<dbReference type="EMBL" id="BONQ01000110">
    <property type="protein sequence ID" value="GIG49039.1"/>
    <property type="molecule type" value="Genomic_DNA"/>
</dbReference>